<feature type="transmembrane region" description="Helical" evidence="1">
    <location>
        <begin position="394"/>
        <end position="416"/>
    </location>
</feature>
<evidence type="ECO:0000256" key="1">
    <source>
        <dbReference type="SAM" id="Phobius"/>
    </source>
</evidence>
<accession>A0ABQ8RJI5</accession>
<dbReference type="Proteomes" id="UP001152024">
    <property type="component" value="Unassembled WGS sequence"/>
</dbReference>
<feature type="signal peptide" evidence="2">
    <location>
        <begin position="1"/>
        <end position="17"/>
    </location>
</feature>
<keyword evidence="1" id="KW-1133">Transmembrane helix</keyword>
<evidence type="ECO:0000313" key="4">
    <source>
        <dbReference type="Proteomes" id="UP001152024"/>
    </source>
</evidence>
<gene>
    <name evidence="3" type="ORF">NW768_004072</name>
</gene>
<organism evidence="3 4">
    <name type="scientific">Fusarium equiseti</name>
    <name type="common">Fusarium scirpi</name>
    <dbReference type="NCBI Taxonomy" id="61235"/>
    <lineage>
        <taxon>Eukaryota</taxon>
        <taxon>Fungi</taxon>
        <taxon>Dikarya</taxon>
        <taxon>Ascomycota</taxon>
        <taxon>Pezizomycotina</taxon>
        <taxon>Sordariomycetes</taxon>
        <taxon>Hypocreomycetidae</taxon>
        <taxon>Hypocreales</taxon>
        <taxon>Nectriaceae</taxon>
        <taxon>Fusarium</taxon>
        <taxon>Fusarium incarnatum-equiseti species complex</taxon>
    </lineage>
</organism>
<keyword evidence="4" id="KW-1185">Reference proteome</keyword>
<keyword evidence="1" id="KW-0812">Transmembrane</keyword>
<feature type="chain" id="PRO_5045552418" evidence="2">
    <location>
        <begin position="18"/>
        <end position="495"/>
    </location>
</feature>
<comment type="caution">
    <text evidence="3">The sequence shown here is derived from an EMBL/GenBank/DDBJ whole genome shotgun (WGS) entry which is preliminary data.</text>
</comment>
<protein>
    <submittedName>
        <fullName evidence="3">Uncharacterized protein</fullName>
    </submittedName>
</protein>
<evidence type="ECO:0000256" key="2">
    <source>
        <dbReference type="SAM" id="SignalP"/>
    </source>
</evidence>
<evidence type="ECO:0000313" key="3">
    <source>
        <dbReference type="EMBL" id="KAJ4136459.1"/>
    </source>
</evidence>
<proteinExistence type="predicted"/>
<dbReference type="EMBL" id="JAOQBH010000005">
    <property type="protein sequence ID" value="KAJ4136459.1"/>
    <property type="molecule type" value="Genomic_DNA"/>
</dbReference>
<name>A0ABQ8RJI5_FUSEQ</name>
<sequence>MVILITILCLSASPLSAILMIPIPGWWMDHSYNGFGVFHRKDIIYRSILDSESGPLVNQSVGSLATTTREISTTFLSTTFSGDLRPIYSYPGLNQKAAQLLNISFSNYAARFRRTSVGLLGGLVIATCPLSSITSGLGDFGTIDLSETLTTSPSLLITAERGSANSTKPGKWKQPLLVTTCARGRSEGDAVNFWFKSSLLDRTLTLNIETDPALAELNRTKKHKPTPGPLGYRYPNLRQSRGWPVSADILFGNRTDSLSVEYHLCLIFARWIEADVWMEPSTSADIFNHLPFPTAESLEKMKDAFDTPDFIRIDNGWMEGIGTLPNASFYDAMQLYSGKTTIQLPLERGLALHIIDAMATKREPTIEELSNDENLAITRYAYTYAFNIASSSSIPVALCILTLHMLMILIHLIFIVTSPRPWEGSSWESFGDMLILALRSKAPIEPEDAKKHPKSRSWATPVVIRTNEDDGRQHIVVKDGLGTEKPLDKNRIMER</sequence>
<keyword evidence="2" id="KW-0732">Signal</keyword>
<keyword evidence="1" id="KW-0472">Membrane</keyword>
<reference evidence="3" key="1">
    <citation type="submission" date="2022-09" db="EMBL/GenBank/DDBJ databases">
        <title>Fusarium specimens isolated from Avocado Roots.</title>
        <authorList>
            <person name="Stajich J."/>
            <person name="Roper C."/>
            <person name="Heimlech-Rivalta G."/>
        </authorList>
    </citation>
    <scope>NUCLEOTIDE SEQUENCE</scope>
    <source>
        <strain evidence="3">CF00095</strain>
    </source>
</reference>